<dbReference type="Gene3D" id="1.10.30.10">
    <property type="entry name" value="High mobility group box domain"/>
    <property type="match status" value="1"/>
</dbReference>
<feature type="compositionally biased region" description="Basic and acidic residues" evidence="1">
    <location>
        <begin position="1"/>
        <end position="14"/>
    </location>
</feature>
<dbReference type="EMBL" id="CAJVPZ010000512">
    <property type="protein sequence ID" value="CAG8467474.1"/>
    <property type="molecule type" value="Genomic_DNA"/>
</dbReference>
<feature type="region of interest" description="Disordered" evidence="1">
    <location>
        <begin position="1"/>
        <end position="22"/>
    </location>
</feature>
<sequence>MTDKAFIRRSESSNKMESSQEISNEFAEINVPYPCSIDPMDFLSRKCKRELRKKNHKIPQSKISGMASASWKNESKDIKDAYHKLAEDVDRLFLESHQDNSVENPIEPVNANSEGIESSSLIPNPQNIDISADNILEHHNLYINAPILPYYLPVSEYQFTYDVASMTYCITSIYYN</sequence>
<evidence type="ECO:0000256" key="1">
    <source>
        <dbReference type="SAM" id="MobiDB-lite"/>
    </source>
</evidence>
<keyword evidence="3" id="KW-1185">Reference proteome</keyword>
<evidence type="ECO:0000313" key="3">
    <source>
        <dbReference type="Proteomes" id="UP000789396"/>
    </source>
</evidence>
<gene>
    <name evidence="2" type="ORF">RFULGI_LOCUS963</name>
</gene>
<evidence type="ECO:0000313" key="2">
    <source>
        <dbReference type="EMBL" id="CAG8467474.1"/>
    </source>
</evidence>
<organism evidence="2 3">
    <name type="scientific">Racocetra fulgida</name>
    <dbReference type="NCBI Taxonomy" id="60492"/>
    <lineage>
        <taxon>Eukaryota</taxon>
        <taxon>Fungi</taxon>
        <taxon>Fungi incertae sedis</taxon>
        <taxon>Mucoromycota</taxon>
        <taxon>Glomeromycotina</taxon>
        <taxon>Glomeromycetes</taxon>
        <taxon>Diversisporales</taxon>
        <taxon>Gigasporaceae</taxon>
        <taxon>Racocetra</taxon>
    </lineage>
</organism>
<reference evidence="2" key="1">
    <citation type="submission" date="2021-06" db="EMBL/GenBank/DDBJ databases">
        <authorList>
            <person name="Kallberg Y."/>
            <person name="Tangrot J."/>
            <person name="Rosling A."/>
        </authorList>
    </citation>
    <scope>NUCLEOTIDE SEQUENCE</scope>
    <source>
        <strain evidence="2">IN212</strain>
    </source>
</reference>
<dbReference type="InterPro" id="IPR036910">
    <property type="entry name" value="HMG_box_dom_sf"/>
</dbReference>
<accession>A0A9N8Z5N3</accession>
<dbReference type="Proteomes" id="UP000789396">
    <property type="component" value="Unassembled WGS sequence"/>
</dbReference>
<dbReference type="AlphaFoldDB" id="A0A9N8Z5N3"/>
<dbReference type="SUPFAM" id="SSF47095">
    <property type="entry name" value="HMG-box"/>
    <property type="match status" value="1"/>
</dbReference>
<proteinExistence type="predicted"/>
<name>A0A9N8Z5N3_9GLOM</name>
<comment type="caution">
    <text evidence="2">The sequence shown here is derived from an EMBL/GenBank/DDBJ whole genome shotgun (WGS) entry which is preliminary data.</text>
</comment>
<dbReference type="OrthoDB" id="2372466at2759"/>
<protein>
    <submittedName>
        <fullName evidence="2">18188_t:CDS:1</fullName>
    </submittedName>
</protein>